<evidence type="ECO:0000256" key="2">
    <source>
        <dbReference type="SAM" id="Phobius"/>
    </source>
</evidence>
<evidence type="ECO:0008006" key="5">
    <source>
        <dbReference type="Google" id="ProtNLM"/>
    </source>
</evidence>
<dbReference type="STRING" id="29172.A0A0D8XSD4"/>
<sequence length="368" mass="40715">MSLIKSRLTSDMMSSSDLKASRATLTGPQPSRISAKSFARSLSILSPKGEASTLSVAMSGVDPNEFARPLNRQDIFYVGSIKNLKEFKQEGSNMQSYRGSILSIPRSVVGQTISNLSHCGELNDLGSRISGSRLSRITGGLGVEDDDVLNSFYDSGRCKWIPISIRNAFFEMIDFELLEDPIMLKYSSDAVSTIVLIAAYICLTSIVLSDLLGLEKLTNSFGLLVVARGIASLAGSPFADGLGFVYDTTQSYSAAFFFAGFVIVLSGLISCLIPYIHKWKRSHGNNEGDYPAHNDNISGKLSVLTEHSEENLTEYQRTIQSLRQQHTLLQEMEEEKRRLKGLEKQNGTFEEVNEEDVDDELHKLERNK</sequence>
<keyword evidence="2" id="KW-0472">Membrane</keyword>
<organism evidence="3 4">
    <name type="scientific">Dictyocaulus viviparus</name>
    <name type="common">Bovine lungworm</name>
    <dbReference type="NCBI Taxonomy" id="29172"/>
    <lineage>
        <taxon>Eukaryota</taxon>
        <taxon>Metazoa</taxon>
        <taxon>Ecdysozoa</taxon>
        <taxon>Nematoda</taxon>
        <taxon>Chromadorea</taxon>
        <taxon>Rhabditida</taxon>
        <taxon>Rhabditina</taxon>
        <taxon>Rhabditomorpha</taxon>
        <taxon>Strongyloidea</taxon>
        <taxon>Metastrongylidae</taxon>
        <taxon>Dictyocaulus</taxon>
    </lineage>
</organism>
<feature type="transmembrane region" description="Helical" evidence="2">
    <location>
        <begin position="251"/>
        <end position="276"/>
    </location>
</feature>
<accession>A0A0D8XSD4</accession>
<keyword evidence="4" id="KW-1185">Reference proteome</keyword>
<evidence type="ECO:0000313" key="3">
    <source>
        <dbReference type="EMBL" id="KJH47563.1"/>
    </source>
</evidence>
<feature type="region of interest" description="Disordered" evidence="1">
    <location>
        <begin position="1"/>
        <end position="30"/>
    </location>
</feature>
<dbReference type="EMBL" id="KN716302">
    <property type="protein sequence ID" value="KJH47563.1"/>
    <property type="molecule type" value="Genomic_DNA"/>
</dbReference>
<dbReference type="AlphaFoldDB" id="A0A0D8XSD4"/>
<dbReference type="Proteomes" id="UP000053766">
    <property type="component" value="Unassembled WGS sequence"/>
</dbReference>
<dbReference type="InterPro" id="IPR036259">
    <property type="entry name" value="MFS_trans_sf"/>
</dbReference>
<proteinExistence type="predicted"/>
<keyword evidence="2" id="KW-1133">Transmembrane helix</keyword>
<dbReference type="SUPFAM" id="SSF103473">
    <property type="entry name" value="MFS general substrate transporter"/>
    <property type="match status" value="1"/>
</dbReference>
<feature type="compositionally biased region" description="Polar residues" evidence="1">
    <location>
        <begin position="7"/>
        <end position="30"/>
    </location>
</feature>
<protein>
    <recommendedName>
        <fullName evidence="5">Major facilitator superfamily (MFS) profile domain-containing protein</fullName>
    </recommendedName>
</protein>
<dbReference type="OrthoDB" id="6499973at2759"/>
<keyword evidence="2" id="KW-0812">Transmembrane</keyword>
<evidence type="ECO:0000256" key="1">
    <source>
        <dbReference type="SAM" id="MobiDB-lite"/>
    </source>
</evidence>
<gene>
    <name evidence="3" type="ORF">DICVIV_06359</name>
</gene>
<evidence type="ECO:0000313" key="4">
    <source>
        <dbReference type="Proteomes" id="UP000053766"/>
    </source>
</evidence>
<name>A0A0D8XSD4_DICVI</name>
<feature type="region of interest" description="Disordered" evidence="1">
    <location>
        <begin position="340"/>
        <end position="368"/>
    </location>
</feature>
<reference evidence="4" key="2">
    <citation type="journal article" date="2016" name="Sci. Rep.">
        <title>Dictyocaulus viviparus genome, variome and transcriptome elucidate lungworm biology and support future intervention.</title>
        <authorList>
            <person name="McNulty S.N."/>
            <person name="Strube C."/>
            <person name="Rosa B.A."/>
            <person name="Martin J.C."/>
            <person name="Tyagi R."/>
            <person name="Choi Y.J."/>
            <person name="Wang Q."/>
            <person name="Hallsworth Pepin K."/>
            <person name="Zhang X."/>
            <person name="Ozersky P."/>
            <person name="Wilson R.K."/>
            <person name="Sternberg P.W."/>
            <person name="Gasser R.B."/>
            <person name="Mitreva M."/>
        </authorList>
    </citation>
    <scope>NUCLEOTIDE SEQUENCE [LARGE SCALE GENOMIC DNA]</scope>
    <source>
        <strain evidence="4">HannoverDv2000</strain>
    </source>
</reference>
<reference evidence="3 4" key="1">
    <citation type="submission" date="2013-11" db="EMBL/GenBank/DDBJ databases">
        <title>Draft genome of the bovine lungworm Dictyocaulus viviparus.</title>
        <authorList>
            <person name="Mitreva M."/>
        </authorList>
    </citation>
    <scope>NUCLEOTIDE SEQUENCE [LARGE SCALE GENOMIC DNA]</scope>
    <source>
        <strain evidence="3 4">HannoverDv2000</strain>
    </source>
</reference>
<feature type="transmembrane region" description="Helical" evidence="2">
    <location>
        <begin position="190"/>
        <end position="209"/>
    </location>
</feature>
<feature type="transmembrane region" description="Helical" evidence="2">
    <location>
        <begin position="221"/>
        <end position="239"/>
    </location>
</feature>